<dbReference type="PANTHER" id="PTHR42730:SF1">
    <property type="entry name" value="2-OXOGLUTARATE SYNTHASE SUBUNIT KORC"/>
    <property type="match status" value="1"/>
</dbReference>
<dbReference type="AlphaFoldDB" id="A0A1U9NKT4"/>
<keyword evidence="4" id="KW-1185">Reference proteome</keyword>
<proteinExistence type="predicted"/>
<reference evidence="4" key="1">
    <citation type="submission" date="2017-02" db="EMBL/GenBank/DDBJ databases">
        <title>Comparative genomics and description of representatives of a novel lineage of planctomycetes thriving in anoxic sediments.</title>
        <authorList>
            <person name="Spring S."/>
            <person name="Bunk B."/>
            <person name="Sproer C."/>
        </authorList>
    </citation>
    <scope>NUCLEOTIDE SEQUENCE [LARGE SCALE GENOMIC DNA]</scope>
    <source>
        <strain evidence="4">ST-NAGAB-D1</strain>
    </source>
</reference>
<dbReference type="EMBL" id="CP019791">
    <property type="protein sequence ID" value="AQT68425.1"/>
    <property type="molecule type" value="Genomic_DNA"/>
</dbReference>
<evidence type="ECO:0000313" key="4">
    <source>
        <dbReference type="Proteomes" id="UP000189674"/>
    </source>
</evidence>
<dbReference type="KEGG" id="alus:STSP2_01585"/>
<name>A0A1U9NKT4_9BACT</name>
<dbReference type="EC" id="1.2.7.1" evidence="3"/>
<dbReference type="Proteomes" id="UP000189674">
    <property type="component" value="Chromosome"/>
</dbReference>
<sequence length="185" mass="19104">MQTTETKIAIAGFGGQGIVLAGNILARAAVLEKKNVTGMVSYGVEMRGGTANATIVISDDEIASPVVERPDAAMLLNQPSVDRFVPAIEPGGVAIINGSLASCKLDRDDLDVCCLPAGELARSLGNIRVANITALGAFVAMTEVVKMSNVVRAIEDLFGSKKPQLLAINDKALEAGAKAAAKNKA</sequence>
<accession>A0A1U9NKT4</accession>
<evidence type="ECO:0000313" key="3">
    <source>
        <dbReference type="EMBL" id="AQT68425.1"/>
    </source>
</evidence>
<dbReference type="InterPro" id="IPR002869">
    <property type="entry name" value="Pyrv_flavodox_OxRed_cen"/>
</dbReference>
<feature type="domain" description="Pyruvate/ketoisovalerate oxidoreductase catalytic" evidence="2">
    <location>
        <begin position="14"/>
        <end position="177"/>
    </location>
</feature>
<keyword evidence="3" id="KW-0670">Pyruvate</keyword>
<keyword evidence="1 3" id="KW-0560">Oxidoreductase</keyword>
<evidence type="ECO:0000259" key="2">
    <source>
        <dbReference type="Pfam" id="PF01558"/>
    </source>
</evidence>
<dbReference type="InterPro" id="IPR019752">
    <property type="entry name" value="Pyrv/ketoisovalerate_OxRed_cat"/>
</dbReference>
<dbReference type="SUPFAM" id="SSF53323">
    <property type="entry name" value="Pyruvate-ferredoxin oxidoreductase, PFOR, domain III"/>
    <property type="match status" value="1"/>
</dbReference>
<dbReference type="PANTHER" id="PTHR42730">
    <property type="entry name" value="2-OXOGLUTARATE SYNTHASE SUBUNIT KORC"/>
    <property type="match status" value="1"/>
</dbReference>
<organism evidence="3 4">
    <name type="scientific">Anaerohalosphaera lusitana</name>
    <dbReference type="NCBI Taxonomy" id="1936003"/>
    <lineage>
        <taxon>Bacteria</taxon>
        <taxon>Pseudomonadati</taxon>
        <taxon>Planctomycetota</taxon>
        <taxon>Phycisphaerae</taxon>
        <taxon>Sedimentisphaerales</taxon>
        <taxon>Anaerohalosphaeraceae</taxon>
        <taxon>Anaerohalosphaera</taxon>
    </lineage>
</organism>
<dbReference type="OrthoDB" id="9789125at2"/>
<dbReference type="STRING" id="1936003.STSP2_01585"/>
<dbReference type="Pfam" id="PF01558">
    <property type="entry name" value="POR"/>
    <property type="match status" value="1"/>
</dbReference>
<dbReference type="Gene3D" id="3.40.920.10">
    <property type="entry name" value="Pyruvate-ferredoxin oxidoreductase, PFOR, domain III"/>
    <property type="match status" value="1"/>
</dbReference>
<dbReference type="RefSeq" id="WP_146661417.1">
    <property type="nucleotide sequence ID" value="NZ_CP019791.1"/>
</dbReference>
<gene>
    <name evidence="3" type="primary">porC</name>
    <name evidence="3" type="ORF">STSP2_01585</name>
</gene>
<dbReference type="InterPro" id="IPR052554">
    <property type="entry name" value="2-oxoglutarate_synth_KorC"/>
</dbReference>
<dbReference type="GO" id="GO:0019164">
    <property type="term" value="F:pyruvate synthase activity"/>
    <property type="evidence" value="ECO:0007669"/>
    <property type="project" value="UniProtKB-EC"/>
</dbReference>
<evidence type="ECO:0000256" key="1">
    <source>
        <dbReference type="ARBA" id="ARBA00023002"/>
    </source>
</evidence>
<protein>
    <submittedName>
        <fullName evidence="3">Pyruvate synthase subunit PorC</fullName>
        <ecNumber evidence="3">1.2.7.1</ecNumber>
    </submittedName>
</protein>